<dbReference type="Gene3D" id="3.40.50.20">
    <property type="match status" value="1"/>
</dbReference>
<dbReference type="Pfam" id="PF13535">
    <property type="entry name" value="ATP-grasp_4"/>
    <property type="match status" value="1"/>
</dbReference>
<gene>
    <name evidence="7" type="ORF">WJX74_000941</name>
</gene>
<keyword evidence="2 4" id="KW-0547">Nucleotide-binding</keyword>
<evidence type="ECO:0000256" key="4">
    <source>
        <dbReference type="PROSITE-ProRule" id="PRU00409"/>
    </source>
</evidence>
<feature type="region of interest" description="Disordered" evidence="5">
    <location>
        <begin position="1"/>
        <end position="36"/>
    </location>
</feature>
<name>A0AAW1QHE7_9CHLO</name>
<dbReference type="Pfam" id="PF18130">
    <property type="entry name" value="ATPgrasp_N"/>
    <property type="match status" value="1"/>
</dbReference>
<feature type="region of interest" description="Disordered" evidence="5">
    <location>
        <begin position="52"/>
        <end position="85"/>
    </location>
</feature>
<feature type="compositionally biased region" description="Basic and acidic residues" evidence="5">
    <location>
        <begin position="17"/>
        <end position="27"/>
    </location>
</feature>
<evidence type="ECO:0000256" key="5">
    <source>
        <dbReference type="SAM" id="MobiDB-lite"/>
    </source>
</evidence>
<keyword evidence="8" id="KW-1185">Reference proteome</keyword>
<dbReference type="AlphaFoldDB" id="A0AAW1QHE7"/>
<dbReference type="PANTHER" id="PTHR43585">
    <property type="entry name" value="FUMIPYRROLE BIOSYNTHESIS PROTEIN C"/>
    <property type="match status" value="1"/>
</dbReference>
<dbReference type="InterPro" id="IPR005479">
    <property type="entry name" value="CPAse_ATP-bd"/>
</dbReference>
<evidence type="ECO:0000313" key="8">
    <source>
        <dbReference type="Proteomes" id="UP001438707"/>
    </source>
</evidence>
<protein>
    <recommendedName>
        <fullName evidence="6">ATP-grasp domain-containing protein</fullName>
    </recommendedName>
</protein>
<dbReference type="Gene3D" id="3.30.470.20">
    <property type="entry name" value="ATP-grasp fold, B domain"/>
    <property type="match status" value="1"/>
</dbReference>
<dbReference type="InterPro" id="IPR052032">
    <property type="entry name" value="ATP-dep_AA_Ligase"/>
</dbReference>
<dbReference type="Proteomes" id="UP001438707">
    <property type="component" value="Unassembled WGS sequence"/>
</dbReference>
<comment type="caution">
    <text evidence="7">The sequence shown here is derived from an EMBL/GenBank/DDBJ whole genome shotgun (WGS) entry which is preliminary data.</text>
</comment>
<organism evidence="7 8">
    <name type="scientific">Apatococcus lobatus</name>
    <dbReference type="NCBI Taxonomy" id="904363"/>
    <lineage>
        <taxon>Eukaryota</taxon>
        <taxon>Viridiplantae</taxon>
        <taxon>Chlorophyta</taxon>
        <taxon>core chlorophytes</taxon>
        <taxon>Trebouxiophyceae</taxon>
        <taxon>Chlorellales</taxon>
        <taxon>Chlorellaceae</taxon>
        <taxon>Apatococcus</taxon>
    </lineage>
</organism>
<sequence length="627" mass="67584">MQKRSALTAALSGKLPDGVKPDNKGRSSDSSTNLQSSVADLTSFPCLGFDVTQPLPTLPEASEASPTDHNNTVAGSAPTADSSLADYQLNPYRRRGGEERLPTAASLGADRDSWSKMGPRSFHSNFIGDATIGSLPRGLSVEERGKIMASTPLSPSLSSLSSMPLDQVTSRTREGQRARRRALKGAVIAFITAGYSGKRFIFERAQQLGIRSVVVDGPDSWVSELQKQGIIERHVGLDFADADTVFDRCLSALRKIQKDLGALDGLCTFCEMAVPLTARLSEHLGLPGNSAEAVDAARDKHQTRSIMGDCGLPTPRNMLINTPQEISAAAQHVGFPAVIKPIFGAASIGVVRVNSEEQLRTTYKKVQREMAAARIVDGALEQGAAAAEAVQEDGIIDQGKANSWIKTTLMLEEYLDGPEVDVDLVLSDGLAVYGAVTDNWPTVEPYFNETGSNSPSVLPLHQQQGLMDLAVRSVDALGLKQGVFHVEAKYTSRGPRLIEVNCRMGGGPVRTMNQLVWGVDLVEEHLLTAAGIPSRPPIHQRPQRPIAEFSVNAKKTGTLQHADFCEPWVTHGNVIYARPLVKAGQKVTSVEDGMPTWIAELMVQAPTVQQAISFVQRIEESLDIIVV</sequence>
<dbReference type="PROSITE" id="PS50975">
    <property type="entry name" value="ATP_GRASP"/>
    <property type="match status" value="1"/>
</dbReference>
<feature type="region of interest" description="Disordered" evidence="5">
    <location>
        <begin position="151"/>
        <end position="176"/>
    </location>
</feature>
<accession>A0AAW1QHE7</accession>
<feature type="region of interest" description="Disordered" evidence="5">
    <location>
        <begin position="93"/>
        <end position="112"/>
    </location>
</feature>
<dbReference type="GO" id="GO:0016874">
    <property type="term" value="F:ligase activity"/>
    <property type="evidence" value="ECO:0007669"/>
    <property type="project" value="UniProtKB-KW"/>
</dbReference>
<evidence type="ECO:0000256" key="3">
    <source>
        <dbReference type="ARBA" id="ARBA00022840"/>
    </source>
</evidence>
<feature type="domain" description="ATP-grasp" evidence="6">
    <location>
        <begin position="304"/>
        <end position="530"/>
    </location>
</feature>
<feature type="compositionally biased region" description="Low complexity" evidence="5">
    <location>
        <begin position="151"/>
        <end position="165"/>
    </location>
</feature>
<proteinExistence type="predicted"/>
<dbReference type="InterPro" id="IPR041472">
    <property type="entry name" value="BL00235/CARNS1_N"/>
</dbReference>
<keyword evidence="1" id="KW-0436">Ligase</keyword>
<dbReference type="InterPro" id="IPR011761">
    <property type="entry name" value="ATP-grasp"/>
</dbReference>
<reference evidence="7 8" key="1">
    <citation type="journal article" date="2024" name="Nat. Commun.">
        <title>Phylogenomics reveals the evolutionary origins of lichenization in chlorophyte algae.</title>
        <authorList>
            <person name="Puginier C."/>
            <person name="Libourel C."/>
            <person name="Otte J."/>
            <person name="Skaloud P."/>
            <person name="Haon M."/>
            <person name="Grisel S."/>
            <person name="Petersen M."/>
            <person name="Berrin J.G."/>
            <person name="Delaux P.M."/>
            <person name="Dal Grande F."/>
            <person name="Keller J."/>
        </authorList>
    </citation>
    <scope>NUCLEOTIDE SEQUENCE [LARGE SCALE GENOMIC DNA]</scope>
    <source>
        <strain evidence="7 8">SAG 2145</strain>
    </source>
</reference>
<dbReference type="GO" id="GO:0046872">
    <property type="term" value="F:metal ion binding"/>
    <property type="evidence" value="ECO:0007669"/>
    <property type="project" value="InterPro"/>
</dbReference>
<dbReference type="PANTHER" id="PTHR43585:SF2">
    <property type="entry name" value="ATP-GRASP ENZYME FSQD"/>
    <property type="match status" value="1"/>
</dbReference>
<dbReference type="GO" id="GO:0005524">
    <property type="term" value="F:ATP binding"/>
    <property type="evidence" value="ECO:0007669"/>
    <property type="project" value="UniProtKB-UniRule"/>
</dbReference>
<keyword evidence="3 4" id="KW-0067">ATP-binding</keyword>
<dbReference type="EMBL" id="JALJOS010000042">
    <property type="protein sequence ID" value="KAK9820883.1"/>
    <property type="molecule type" value="Genomic_DNA"/>
</dbReference>
<evidence type="ECO:0000256" key="1">
    <source>
        <dbReference type="ARBA" id="ARBA00022598"/>
    </source>
</evidence>
<dbReference type="SUPFAM" id="SSF56059">
    <property type="entry name" value="Glutathione synthetase ATP-binding domain-like"/>
    <property type="match status" value="1"/>
</dbReference>
<evidence type="ECO:0000259" key="6">
    <source>
        <dbReference type="PROSITE" id="PS50975"/>
    </source>
</evidence>
<dbReference type="Pfam" id="PF02786">
    <property type="entry name" value="CPSase_L_D2"/>
    <property type="match status" value="1"/>
</dbReference>
<evidence type="ECO:0000256" key="2">
    <source>
        <dbReference type="ARBA" id="ARBA00022741"/>
    </source>
</evidence>
<evidence type="ECO:0000313" key="7">
    <source>
        <dbReference type="EMBL" id="KAK9820883.1"/>
    </source>
</evidence>
<feature type="compositionally biased region" description="Polar residues" evidence="5">
    <location>
        <begin position="64"/>
        <end position="82"/>
    </location>
</feature>